<dbReference type="AlphaFoldDB" id="A0AA35CM63"/>
<dbReference type="Proteomes" id="UP001163687">
    <property type="component" value="Chromosome"/>
</dbReference>
<gene>
    <name evidence="1" type="ORF">caldi_29800</name>
</gene>
<evidence type="ECO:0000313" key="2">
    <source>
        <dbReference type="Proteomes" id="UP001163687"/>
    </source>
</evidence>
<name>A0AA35CM63_9FIRM</name>
<organism evidence="1 2">
    <name type="scientific">Caldinitratiruptor microaerophilus</name>
    <dbReference type="NCBI Taxonomy" id="671077"/>
    <lineage>
        <taxon>Bacteria</taxon>
        <taxon>Bacillati</taxon>
        <taxon>Bacillota</taxon>
        <taxon>Clostridia</taxon>
        <taxon>Eubacteriales</taxon>
        <taxon>Symbiobacteriaceae</taxon>
        <taxon>Caldinitratiruptor</taxon>
    </lineage>
</organism>
<evidence type="ECO:0000313" key="1">
    <source>
        <dbReference type="EMBL" id="BDG61890.1"/>
    </source>
</evidence>
<reference evidence="1" key="1">
    <citation type="submission" date="2022-03" db="EMBL/GenBank/DDBJ databases">
        <title>Complete genome sequence of Caldinitratiruptor microaerophilus.</title>
        <authorList>
            <person name="Mukaiyama R."/>
            <person name="Nishiyama T."/>
            <person name="Ueda K."/>
        </authorList>
    </citation>
    <scope>NUCLEOTIDE SEQUENCE</scope>
    <source>
        <strain evidence="1">JCM 16183</strain>
    </source>
</reference>
<sequence>MERRIIGLCEVCGGPVEERQWPPDEFGPAETVWACDRCGWYCDLQMDGWEPPVLLSAPYGDGRPKRQSPQGGEEVGARMVLIEQVSGGRRRRCDARCYNGKHARCRCVCGGTNHGKGLRQAQQNTAEMAEAMLRNARTMGAELHIPTEVLDAVSHHSQMRFSL</sequence>
<protein>
    <submittedName>
        <fullName evidence="1">Uncharacterized protein</fullName>
    </submittedName>
</protein>
<accession>A0AA35CM63</accession>
<keyword evidence="2" id="KW-1185">Reference proteome</keyword>
<dbReference type="RefSeq" id="WP_264842521.1">
    <property type="nucleotide sequence ID" value="NZ_AP025628.1"/>
</dbReference>
<dbReference type="EMBL" id="AP025628">
    <property type="protein sequence ID" value="BDG61890.1"/>
    <property type="molecule type" value="Genomic_DNA"/>
</dbReference>
<proteinExistence type="predicted"/>
<dbReference type="KEGG" id="cmic:caldi_29800"/>